<organism evidence="2 3">
    <name type="scientific">Limoniibacter endophyticus</name>
    <dbReference type="NCBI Taxonomy" id="1565040"/>
    <lineage>
        <taxon>Bacteria</taxon>
        <taxon>Pseudomonadati</taxon>
        <taxon>Pseudomonadota</taxon>
        <taxon>Alphaproteobacteria</taxon>
        <taxon>Hyphomicrobiales</taxon>
        <taxon>Bartonellaceae</taxon>
        <taxon>Limoniibacter</taxon>
    </lineage>
</organism>
<evidence type="ECO:0008006" key="4">
    <source>
        <dbReference type="Google" id="ProtNLM"/>
    </source>
</evidence>
<feature type="region of interest" description="Disordered" evidence="1">
    <location>
        <begin position="113"/>
        <end position="136"/>
    </location>
</feature>
<gene>
    <name evidence="2" type="ORF">GCM10010136_15010</name>
</gene>
<reference evidence="2" key="2">
    <citation type="submission" date="2020-09" db="EMBL/GenBank/DDBJ databases">
        <authorList>
            <person name="Sun Q."/>
            <person name="Kim S."/>
        </authorList>
    </citation>
    <scope>NUCLEOTIDE SEQUENCE</scope>
    <source>
        <strain evidence="2">KCTC 42097</strain>
    </source>
</reference>
<keyword evidence="3" id="KW-1185">Reference proteome</keyword>
<sequence length="136" mass="14298">MANRLRGEIAAILSGQEYKLCLTLGALAELENSFAEKDINALIARFATGRFSSSDLIRILGAGLRGAGNRVTDDQVATLQAQGGAAGMAKIAIELLTVTFGKENVAGDVVETSPAPIPRQERDADLELAGAEHKHP</sequence>
<dbReference type="AlphaFoldDB" id="A0A8J3GH65"/>
<reference evidence="2" key="1">
    <citation type="journal article" date="2014" name="Int. J. Syst. Evol. Microbiol.">
        <title>Complete genome sequence of Corynebacterium casei LMG S-19264T (=DSM 44701T), isolated from a smear-ripened cheese.</title>
        <authorList>
            <consortium name="US DOE Joint Genome Institute (JGI-PGF)"/>
            <person name="Walter F."/>
            <person name="Albersmeier A."/>
            <person name="Kalinowski J."/>
            <person name="Ruckert C."/>
        </authorList>
    </citation>
    <scope>NUCLEOTIDE SEQUENCE</scope>
    <source>
        <strain evidence="2">KCTC 42097</strain>
    </source>
</reference>
<feature type="compositionally biased region" description="Basic and acidic residues" evidence="1">
    <location>
        <begin position="119"/>
        <end position="136"/>
    </location>
</feature>
<dbReference type="Pfam" id="PF11836">
    <property type="entry name" value="Phage_TAC_11"/>
    <property type="match status" value="1"/>
</dbReference>
<evidence type="ECO:0000313" key="3">
    <source>
        <dbReference type="Proteomes" id="UP000641137"/>
    </source>
</evidence>
<dbReference type="Proteomes" id="UP000641137">
    <property type="component" value="Unassembled WGS sequence"/>
</dbReference>
<comment type="caution">
    <text evidence="2">The sequence shown here is derived from an EMBL/GenBank/DDBJ whole genome shotgun (WGS) entry which is preliminary data.</text>
</comment>
<name>A0A8J3GH65_9HYPH</name>
<dbReference type="EMBL" id="BMZO01000004">
    <property type="protein sequence ID" value="GHC69309.1"/>
    <property type="molecule type" value="Genomic_DNA"/>
</dbReference>
<evidence type="ECO:0000313" key="2">
    <source>
        <dbReference type="EMBL" id="GHC69309.1"/>
    </source>
</evidence>
<dbReference type="InterPro" id="IPR021791">
    <property type="entry name" value="Phage_TAC_11"/>
</dbReference>
<protein>
    <recommendedName>
        <fullName evidence="4">Tail tube GTA-gp10-like protein</fullName>
    </recommendedName>
</protein>
<accession>A0A8J3GH65</accession>
<evidence type="ECO:0000256" key="1">
    <source>
        <dbReference type="SAM" id="MobiDB-lite"/>
    </source>
</evidence>
<proteinExistence type="predicted"/>